<reference evidence="1 2" key="1">
    <citation type="submission" date="2024-07" db="EMBL/GenBank/DDBJ databases">
        <title>Section-level genome sequencing and comparative genomics of Aspergillus sections Usti and Cavernicolus.</title>
        <authorList>
            <consortium name="Lawrence Berkeley National Laboratory"/>
            <person name="Nybo J.L."/>
            <person name="Vesth T.C."/>
            <person name="Theobald S."/>
            <person name="Frisvad J.C."/>
            <person name="Larsen T.O."/>
            <person name="Kjaerboelling I."/>
            <person name="Rothschild-Mancinelli K."/>
            <person name="Lyhne E.K."/>
            <person name="Kogle M.E."/>
            <person name="Barry K."/>
            <person name="Clum A."/>
            <person name="Na H."/>
            <person name="Ledsgaard L."/>
            <person name="Lin J."/>
            <person name="Lipzen A."/>
            <person name="Kuo A."/>
            <person name="Riley R."/>
            <person name="Mondo S."/>
            <person name="Labutti K."/>
            <person name="Haridas S."/>
            <person name="Pangalinan J."/>
            <person name="Salamov A.A."/>
            <person name="Simmons B.A."/>
            <person name="Magnuson J.K."/>
            <person name="Chen J."/>
            <person name="Drula E."/>
            <person name="Henrissat B."/>
            <person name="Wiebenga A."/>
            <person name="Lubbers R.J."/>
            <person name="Gomes A.C."/>
            <person name="Macurrencykelacurrency M.R."/>
            <person name="Stajich J."/>
            <person name="Grigoriev I.V."/>
            <person name="Mortensen U.H."/>
            <person name="De Vries R.P."/>
            <person name="Baker S.E."/>
            <person name="Andersen M.R."/>
        </authorList>
    </citation>
    <scope>NUCLEOTIDE SEQUENCE [LARGE SCALE GENOMIC DNA]</scope>
    <source>
        <strain evidence="1 2">CBS 449.75</strain>
    </source>
</reference>
<evidence type="ECO:0000313" key="2">
    <source>
        <dbReference type="Proteomes" id="UP001610432"/>
    </source>
</evidence>
<dbReference type="RefSeq" id="XP_070888842.1">
    <property type="nucleotide sequence ID" value="XM_071027374.1"/>
</dbReference>
<sequence>MEKASTSSLVARTLRPAPLIIPGDYLGFAAICSTTEAGQGRNGAGLGQSAQHAILCHRPLAARKLIENGRTWSCIAGCSSHTPGCSGEILCTLDGCNGEEATRNGMAEQKEIVYGVPIQPTNRKRLKNIFRTSLRISIIEIPLPAMKLLPPSLCWLIQA</sequence>
<gene>
    <name evidence="1" type="ORF">BJX67DRAFT_323898</name>
</gene>
<dbReference type="Proteomes" id="UP001610432">
    <property type="component" value="Unassembled WGS sequence"/>
</dbReference>
<proteinExistence type="predicted"/>
<dbReference type="GeneID" id="98142446"/>
<keyword evidence="2" id="KW-1185">Reference proteome</keyword>
<accession>A0ABR4M2K2</accession>
<comment type="caution">
    <text evidence="1">The sequence shown here is derived from an EMBL/GenBank/DDBJ whole genome shotgun (WGS) entry which is preliminary data.</text>
</comment>
<protein>
    <submittedName>
        <fullName evidence="1">Uncharacterized protein</fullName>
    </submittedName>
</protein>
<name>A0ABR4M2K2_9EURO</name>
<organism evidence="1 2">
    <name type="scientific">Aspergillus lucknowensis</name>
    <dbReference type="NCBI Taxonomy" id="176173"/>
    <lineage>
        <taxon>Eukaryota</taxon>
        <taxon>Fungi</taxon>
        <taxon>Dikarya</taxon>
        <taxon>Ascomycota</taxon>
        <taxon>Pezizomycotina</taxon>
        <taxon>Eurotiomycetes</taxon>
        <taxon>Eurotiomycetidae</taxon>
        <taxon>Eurotiales</taxon>
        <taxon>Aspergillaceae</taxon>
        <taxon>Aspergillus</taxon>
        <taxon>Aspergillus subgen. Nidulantes</taxon>
    </lineage>
</organism>
<dbReference type="EMBL" id="JBFXLQ010000008">
    <property type="protein sequence ID" value="KAL2869863.1"/>
    <property type="molecule type" value="Genomic_DNA"/>
</dbReference>
<evidence type="ECO:0000313" key="1">
    <source>
        <dbReference type="EMBL" id="KAL2869863.1"/>
    </source>
</evidence>